<dbReference type="GO" id="GO:0016705">
    <property type="term" value="F:oxidoreductase activity, acting on paired donors, with incorporation or reduction of molecular oxygen"/>
    <property type="evidence" value="ECO:0007669"/>
    <property type="project" value="InterPro"/>
</dbReference>
<evidence type="ECO:0000256" key="1">
    <source>
        <dbReference type="ARBA" id="ARBA00023002"/>
    </source>
</evidence>
<dbReference type="PANTHER" id="PTHR43244">
    <property type="match status" value="1"/>
</dbReference>
<protein>
    <submittedName>
        <fullName evidence="3">LLM class F420-dependent oxidoreductase</fullName>
    </submittedName>
</protein>
<dbReference type="RefSeq" id="WP_203915618.1">
    <property type="nucleotide sequence ID" value="NZ_BONZ01000001.1"/>
</dbReference>
<dbReference type="SUPFAM" id="SSF51679">
    <property type="entry name" value="Bacterial luciferase-like"/>
    <property type="match status" value="1"/>
</dbReference>
<proteinExistence type="predicted"/>
<name>A0A8J3QLY9_9ACTN</name>
<feature type="domain" description="Luciferase-like" evidence="2">
    <location>
        <begin position="13"/>
        <end position="317"/>
    </location>
</feature>
<dbReference type="PANTHER" id="PTHR43244:SF1">
    <property type="entry name" value="5,10-METHYLENETETRAHYDROMETHANOPTERIN REDUCTASE"/>
    <property type="match status" value="1"/>
</dbReference>
<keyword evidence="4" id="KW-1185">Reference proteome</keyword>
<dbReference type="Gene3D" id="3.20.20.30">
    <property type="entry name" value="Luciferase-like domain"/>
    <property type="match status" value="1"/>
</dbReference>
<accession>A0A8J3QLY9</accession>
<evidence type="ECO:0000313" key="3">
    <source>
        <dbReference type="EMBL" id="GIH11888.1"/>
    </source>
</evidence>
<evidence type="ECO:0000259" key="2">
    <source>
        <dbReference type="Pfam" id="PF00296"/>
    </source>
</evidence>
<organism evidence="3 4">
    <name type="scientific">Rugosimonospora africana</name>
    <dbReference type="NCBI Taxonomy" id="556532"/>
    <lineage>
        <taxon>Bacteria</taxon>
        <taxon>Bacillati</taxon>
        <taxon>Actinomycetota</taxon>
        <taxon>Actinomycetes</taxon>
        <taxon>Micromonosporales</taxon>
        <taxon>Micromonosporaceae</taxon>
        <taxon>Rugosimonospora</taxon>
    </lineage>
</organism>
<dbReference type="InterPro" id="IPR011251">
    <property type="entry name" value="Luciferase-like_dom"/>
</dbReference>
<dbReference type="Pfam" id="PF00296">
    <property type="entry name" value="Bac_luciferase"/>
    <property type="match status" value="1"/>
</dbReference>
<reference evidence="3" key="1">
    <citation type="submission" date="2021-01" db="EMBL/GenBank/DDBJ databases">
        <title>Whole genome shotgun sequence of Rugosimonospora africana NBRC 104875.</title>
        <authorList>
            <person name="Komaki H."/>
            <person name="Tamura T."/>
        </authorList>
    </citation>
    <scope>NUCLEOTIDE SEQUENCE</scope>
    <source>
        <strain evidence="3">NBRC 104875</strain>
    </source>
</reference>
<evidence type="ECO:0000313" key="4">
    <source>
        <dbReference type="Proteomes" id="UP000642748"/>
    </source>
</evidence>
<gene>
    <name evidence="3" type="primary">hmd_1</name>
    <name evidence="3" type="ORF">Raf01_00600</name>
</gene>
<dbReference type="InterPro" id="IPR050564">
    <property type="entry name" value="F420-G6PD/mer"/>
</dbReference>
<keyword evidence="1" id="KW-0560">Oxidoreductase</keyword>
<dbReference type="InterPro" id="IPR036661">
    <property type="entry name" value="Luciferase-like_sf"/>
</dbReference>
<comment type="caution">
    <text evidence="3">The sequence shown here is derived from an EMBL/GenBank/DDBJ whole genome shotgun (WGS) entry which is preliminary data.</text>
</comment>
<dbReference type="AlphaFoldDB" id="A0A8J3QLY9"/>
<dbReference type="EMBL" id="BONZ01000001">
    <property type="protein sequence ID" value="GIH11888.1"/>
    <property type="molecule type" value="Genomic_DNA"/>
</dbReference>
<dbReference type="Proteomes" id="UP000642748">
    <property type="component" value="Unassembled WGS sequence"/>
</dbReference>
<sequence>MSVQLWLSTQASPLARKAEEFERMGWDGVAYTDSQNRAGDSYVALTVAALTTSRIQLAVGVTNPQTRHAAVTACAAASIQVESGGRMSLGIGRGDSALAFLGLRPASVDTLRGYVRSVQTYLRGEAVSMAEARGDATQVIDDRLPLADTPTVSQLLWLRKGPPVPKVPVFVAASGPRAIRVAAEHADRVMLAVGADPERVRWGIGLARAVRPDVKIGLFVNVVVHEDRAAALSMASGRIATFARFSTMHGTVNGPASDSQRAVFAALTADFQMTRHGRHGTQNERLTLGFAERFAVLGPAPYCLDRLVELADLGVDRFHIIGPVPRFERAARQRFVDELMGPLRDKT</sequence>